<dbReference type="InterPro" id="IPR003759">
    <property type="entry name" value="Cbl-bd_cap"/>
</dbReference>
<sequence length="173" mass="18656">GVNVVVGLRKGSDKFEKGTIFLPQLILAADVAKECFDEIKNYLADSGDSSESKGKIIVATVKGDIHDIGKNIVKVILENYGYNVIDLGRDVDCMEVVNAAIENDVHLVGLSALMTTTLGSMEETIKLLREHNVDCKIMVGGAVLTEDYAMKIGADYYAKDAKMSADIAKKVLG</sequence>
<dbReference type="PANTHER" id="PTHR45833:SF1">
    <property type="entry name" value="METHIONINE SYNTHASE"/>
    <property type="match status" value="1"/>
</dbReference>
<dbReference type="InterPro" id="IPR036594">
    <property type="entry name" value="Meth_synthase_dom"/>
</dbReference>
<dbReference type="InterPro" id="IPR036724">
    <property type="entry name" value="Cobalamin-bd_sf"/>
</dbReference>
<dbReference type="GO" id="GO:0031419">
    <property type="term" value="F:cobalamin binding"/>
    <property type="evidence" value="ECO:0007669"/>
    <property type="project" value="InterPro"/>
</dbReference>
<dbReference type="InterPro" id="IPR050554">
    <property type="entry name" value="Met_Synthase/Corrinoid"/>
</dbReference>
<dbReference type="SUPFAM" id="SSF47644">
    <property type="entry name" value="Methionine synthase domain"/>
    <property type="match status" value="1"/>
</dbReference>
<evidence type="ECO:0000256" key="1">
    <source>
        <dbReference type="ARBA" id="ARBA00022723"/>
    </source>
</evidence>
<proteinExistence type="predicted"/>
<comment type="caution">
    <text evidence="5">The sequence shown here is derived from an EMBL/GenBank/DDBJ whole genome shotgun (WGS) entry which is preliminary data.</text>
</comment>
<feature type="non-terminal residue" evidence="5">
    <location>
        <position position="1"/>
    </location>
</feature>
<dbReference type="InterPro" id="IPR006158">
    <property type="entry name" value="Cobalamin-bd"/>
</dbReference>
<dbReference type="AlphaFoldDB" id="K1SAJ9"/>
<feature type="domain" description="B12-binding N-terminal" evidence="4">
    <location>
        <begin position="1"/>
        <end position="51"/>
    </location>
</feature>
<evidence type="ECO:0000259" key="3">
    <source>
        <dbReference type="PROSITE" id="PS51332"/>
    </source>
</evidence>
<dbReference type="PANTHER" id="PTHR45833">
    <property type="entry name" value="METHIONINE SYNTHASE"/>
    <property type="match status" value="1"/>
</dbReference>
<dbReference type="Gene3D" id="1.10.1240.10">
    <property type="entry name" value="Methionine synthase domain"/>
    <property type="match status" value="1"/>
</dbReference>
<dbReference type="GO" id="GO:0046872">
    <property type="term" value="F:metal ion binding"/>
    <property type="evidence" value="ECO:0007669"/>
    <property type="project" value="UniProtKB-KW"/>
</dbReference>
<dbReference type="GO" id="GO:0008705">
    <property type="term" value="F:methionine synthase activity"/>
    <property type="evidence" value="ECO:0007669"/>
    <property type="project" value="TreeGrafter"/>
</dbReference>
<accession>K1SAJ9</accession>
<evidence type="ECO:0000256" key="2">
    <source>
        <dbReference type="ARBA" id="ARBA00023285"/>
    </source>
</evidence>
<feature type="domain" description="B12-binding" evidence="3">
    <location>
        <begin position="53"/>
        <end position="173"/>
    </location>
</feature>
<dbReference type="GO" id="GO:0046653">
    <property type="term" value="P:tetrahydrofolate metabolic process"/>
    <property type="evidence" value="ECO:0007669"/>
    <property type="project" value="TreeGrafter"/>
</dbReference>
<dbReference type="PROSITE" id="PS51332">
    <property type="entry name" value="B12_BINDING"/>
    <property type="match status" value="1"/>
</dbReference>
<dbReference type="GO" id="GO:0050667">
    <property type="term" value="P:homocysteine metabolic process"/>
    <property type="evidence" value="ECO:0007669"/>
    <property type="project" value="TreeGrafter"/>
</dbReference>
<name>K1SAJ9_9ZZZZ</name>
<keyword evidence="2" id="KW-0170">Cobalt</keyword>
<evidence type="ECO:0000313" key="5">
    <source>
        <dbReference type="EMBL" id="EKC50780.1"/>
    </source>
</evidence>
<keyword evidence="1" id="KW-0479">Metal-binding</keyword>
<gene>
    <name evidence="5" type="ORF">OBE_13959</name>
</gene>
<evidence type="ECO:0000259" key="4">
    <source>
        <dbReference type="PROSITE" id="PS51337"/>
    </source>
</evidence>
<organism evidence="5">
    <name type="scientific">human gut metagenome</name>
    <dbReference type="NCBI Taxonomy" id="408170"/>
    <lineage>
        <taxon>unclassified sequences</taxon>
        <taxon>metagenomes</taxon>
        <taxon>organismal metagenomes</taxon>
    </lineage>
</organism>
<dbReference type="SUPFAM" id="SSF52242">
    <property type="entry name" value="Cobalamin (vitamin B12)-binding domain"/>
    <property type="match status" value="1"/>
</dbReference>
<reference evidence="5" key="1">
    <citation type="journal article" date="2013" name="Environ. Microbiol.">
        <title>Microbiota from the distal guts of lean and obese adolescents exhibit partial functional redundancy besides clear differences in community structure.</title>
        <authorList>
            <person name="Ferrer M."/>
            <person name="Ruiz A."/>
            <person name="Lanza F."/>
            <person name="Haange S.B."/>
            <person name="Oberbach A."/>
            <person name="Till H."/>
            <person name="Bargiela R."/>
            <person name="Campoy C."/>
            <person name="Segura M.T."/>
            <person name="Richter M."/>
            <person name="von Bergen M."/>
            <person name="Seifert J."/>
            <person name="Suarez A."/>
        </authorList>
    </citation>
    <scope>NUCLEOTIDE SEQUENCE</scope>
</reference>
<dbReference type="EMBL" id="AJWZ01009617">
    <property type="protein sequence ID" value="EKC50780.1"/>
    <property type="molecule type" value="Genomic_DNA"/>
</dbReference>
<protein>
    <submittedName>
        <fullName evidence="5">Cobalamin B12-binding domain protein</fullName>
    </submittedName>
</protein>
<dbReference type="Gene3D" id="3.40.50.280">
    <property type="entry name" value="Cobalamin-binding domain"/>
    <property type="match status" value="1"/>
</dbReference>
<dbReference type="Pfam" id="PF02310">
    <property type="entry name" value="B12-binding"/>
    <property type="match status" value="1"/>
</dbReference>
<dbReference type="PROSITE" id="PS51337">
    <property type="entry name" value="B12_BINDING_NTER"/>
    <property type="match status" value="1"/>
</dbReference>
<dbReference type="GO" id="GO:0005829">
    <property type="term" value="C:cytosol"/>
    <property type="evidence" value="ECO:0007669"/>
    <property type="project" value="TreeGrafter"/>
</dbReference>